<evidence type="ECO:0000256" key="1">
    <source>
        <dbReference type="SAM" id="MobiDB-lite"/>
    </source>
</evidence>
<feature type="region of interest" description="Disordered" evidence="1">
    <location>
        <begin position="107"/>
        <end position="134"/>
    </location>
</feature>
<keyword evidence="3" id="KW-1185">Reference proteome</keyword>
<reference evidence="2 3" key="1">
    <citation type="journal article" date="2019" name="Commun. Biol.">
        <title>The bagworm genome reveals a unique fibroin gene that provides high tensile strength.</title>
        <authorList>
            <person name="Kono N."/>
            <person name="Nakamura H."/>
            <person name="Ohtoshi R."/>
            <person name="Tomita M."/>
            <person name="Numata K."/>
            <person name="Arakawa K."/>
        </authorList>
    </citation>
    <scope>NUCLEOTIDE SEQUENCE [LARGE SCALE GENOMIC DNA]</scope>
</reference>
<dbReference type="Proteomes" id="UP000299102">
    <property type="component" value="Unassembled WGS sequence"/>
</dbReference>
<gene>
    <name evidence="2" type="ORF">EVAR_56671_1</name>
</gene>
<dbReference type="EMBL" id="BGZK01001429">
    <property type="protein sequence ID" value="GBP79763.1"/>
    <property type="molecule type" value="Genomic_DNA"/>
</dbReference>
<protein>
    <submittedName>
        <fullName evidence="2">Uncharacterized protein</fullName>
    </submittedName>
</protein>
<sequence>MIPSDGDPSQFLRIRGARPRRRTNAEATTMDTLYIPDTDPRNSEPTIARRVRSGSRRSAERRSIDKRRAPFAFYGGRKAGGGGPRATPCGTERVLILTIVRFYGDRPRGRVDSGSGGRGREDAPPGSRRGRVRTPVDVCPSIVSCGRAGERRKWPIAPRARIRPSLGVGGVAGARAAAPLVRHGVKTSVL</sequence>
<name>A0A4C1YXR9_EUMVA</name>
<dbReference type="AlphaFoldDB" id="A0A4C1YXR9"/>
<feature type="region of interest" description="Disordered" evidence="1">
    <location>
        <begin position="1"/>
        <end position="64"/>
    </location>
</feature>
<organism evidence="2 3">
    <name type="scientific">Eumeta variegata</name>
    <name type="common">Bagworm moth</name>
    <name type="synonym">Eumeta japonica</name>
    <dbReference type="NCBI Taxonomy" id="151549"/>
    <lineage>
        <taxon>Eukaryota</taxon>
        <taxon>Metazoa</taxon>
        <taxon>Ecdysozoa</taxon>
        <taxon>Arthropoda</taxon>
        <taxon>Hexapoda</taxon>
        <taxon>Insecta</taxon>
        <taxon>Pterygota</taxon>
        <taxon>Neoptera</taxon>
        <taxon>Endopterygota</taxon>
        <taxon>Lepidoptera</taxon>
        <taxon>Glossata</taxon>
        <taxon>Ditrysia</taxon>
        <taxon>Tineoidea</taxon>
        <taxon>Psychidae</taxon>
        <taxon>Oiketicinae</taxon>
        <taxon>Eumeta</taxon>
    </lineage>
</organism>
<accession>A0A4C1YXR9</accession>
<evidence type="ECO:0000313" key="3">
    <source>
        <dbReference type="Proteomes" id="UP000299102"/>
    </source>
</evidence>
<evidence type="ECO:0000313" key="2">
    <source>
        <dbReference type="EMBL" id="GBP79763.1"/>
    </source>
</evidence>
<proteinExistence type="predicted"/>
<comment type="caution">
    <text evidence="2">The sequence shown here is derived from an EMBL/GenBank/DDBJ whole genome shotgun (WGS) entry which is preliminary data.</text>
</comment>